<comment type="caution">
    <text evidence="1">The sequence shown here is derived from an EMBL/GenBank/DDBJ whole genome shotgun (WGS) entry which is preliminary data.</text>
</comment>
<dbReference type="EMBL" id="LAZR01042080">
    <property type="protein sequence ID" value="KKL10392.1"/>
    <property type="molecule type" value="Genomic_DNA"/>
</dbReference>
<reference evidence="1" key="1">
    <citation type="journal article" date="2015" name="Nature">
        <title>Complex archaea that bridge the gap between prokaryotes and eukaryotes.</title>
        <authorList>
            <person name="Spang A."/>
            <person name="Saw J.H."/>
            <person name="Jorgensen S.L."/>
            <person name="Zaremba-Niedzwiedzka K."/>
            <person name="Martijn J."/>
            <person name="Lind A.E."/>
            <person name="van Eijk R."/>
            <person name="Schleper C."/>
            <person name="Guy L."/>
            <person name="Ettema T.J."/>
        </authorList>
    </citation>
    <scope>NUCLEOTIDE SEQUENCE</scope>
</reference>
<feature type="non-terminal residue" evidence="1">
    <location>
        <position position="113"/>
    </location>
</feature>
<sequence length="113" mass="11840">MLSGIPVIYGIKPLESSTTPAHELGSVGYASDGRKFRYCQNNVTNAMVAGELQQARVEDTGEQSILVSTSASIGDTVVTIASVTVTANQYENGYLVATGEGGTGNGLYYKIKS</sequence>
<organism evidence="1">
    <name type="scientific">marine sediment metagenome</name>
    <dbReference type="NCBI Taxonomy" id="412755"/>
    <lineage>
        <taxon>unclassified sequences</taxon>
        <taxon>metagenomes</taxon>
        <taxon>ecological metagenomes</taxon>
    </lineage>
</organism>
<name>A0A0F9B9B9_9ZZZZ</name>
<gene>
    <name evidence="1" type="ORF">LCGC14_2556270</name>
</gene>
<proteinExistence type="predicted"/>
<dbReference type="AlphaFoldDB" id="A0A0F9B9B9"/>
<evidence type="ECO:0000313" key="1">
    <source>
        <dbReference type="EMBL" id="KKL10392.1"/>
    </source>
</evidence>
<accession>A0A0F9B9B9</accession>
<protein>
    <submittedName>
        <fullName evidence="1">Uncharacterized protein</fullName>
    </submittedName>
</protein>